<dbReference type="OrthoDB" id="10251727at2759"/>
<dbReference type="InterPro" id="IPR023674">
    <property type="entry name" value="Ribosomal_uL1-like"/>
</dbReference>
<feature type="compositionally biased region" description="Basic and acidic residues" evidence="1">
    <location>
        <begin position="37"/>
        <end position="53"/>
    </location>
</feature>
<dbReference type="CDD" id="cd00403">
    <property type="entry name" value="Ribosomal_L1"/>
    <property type="match status" value="1"/>
</dbReference>
<evidence type="ECO:0000313" key="2">
    <source>
        <dbReference type="EMBL" id="PGG97243.1"/>
    </source>
</evidence>
<feature type="compositionally biased region" description="Basic and acidic residues" evidence="1">
    <location>
        <begin position="320"/>
        <end position="330"/>
    </location>
</feature>
<dbReference type="AlphaFoldDB" id="A0A2B7WCQ1"/>
<comment type="caution">
    <text evidence="2">The sequence shown here is derived from an EMBL/GenBank/DDBJ whole genome shotgun (WGS) entry which is preliminary data.</text>
</comment>
<keyword evidence="3" id="KW-1185">Reference proteome</keyword>
<dbReference type="STRING" id="1447875.A0A2B7WCQ1"/>
<feature type="region of interest" description="Disordered" evidence="1">
    <location>
        <begin position="37"/>
        <end position="71"/>
    </location>
</feature>
<feature type="region of interest" description="Disordered" evidence="1">
    <location>
        <begin position="317"/>
        <end position="414"/>
    </location>
</feature>
<feature type="compositionally biased region" description="Basic and acidic residues" evidence="1">
    <location>
        <begin position="379"/>
        <end position="388"/>
    </location>
</feature>
<feature type="compositionally biased region" description="Basic and acidic residues" evidence="1">
    <location>
        <begin position="338"/>
        <end position="356"/>
    </location>
</feature>
<dbReference type="FunFam" id="3.40.50.790:FF:000006">
    <property type="entry name" value="Electron transfer flavoprotein alpha-subunit"/>
    <property type="match status" value="1"/>
</dbReference>
<accession>A0A2B7WCQ1</accession>
<evidence type="ECO:0000313" key="3">
    <source>
        <dbReference type="Proteomes" id="UP000223968"/>
    </source>
</evidence>
<dbReference type="Gene3D" id="3.40.50.790">
    <property type="match status" value="1"/>
</dbReference>
<feature type="compositionally biased region" description="Acidic residues" evidence="1">
    <location>
        <begin position="54"/>
        <end position="68"/>
    </location>
</feature>
<protein>
    <recommendedName>
        <fullName evidence="4">Ribosomal protein L1</fullName>
    </recommendedName>
</protein>
<dbReference type="EMBL" id="PDNB01000253">
    <property type="protein sequence ID" value="PGG97243.1"/>
    <property type="molecule type" value="Genomic_DNA"/>
</dbReference>
<dbReference type="Proteomes" id="UP000223968">
    <property type="component" value="Unassembled WGS sequence"/>
</dbReference>
<feature type="region of interest" description="Disordered" evidence="1">
    <location>
        <begin position="1"/>
        <end position="24"/>
    </location>
</feature>
<dbReference type="InterPro" id="IPR016095">
    <property type="entry name" value="Ribosomal_uL1_3-a/b-sand"/>
</dbReference>
<dbReference type="Pfam" id="PF00687">
    <property type="entry name" value="Ribosomal_L1"/>
    <property type="match status" value="1"/>
</dbReference>
<sequence>MAVTSGTLTTRPASGTPYQLDNGQVTRASSALLKHIKAEEKRKAEESTKKDLLAGDDEEEGSDAEETSAEGTPVWLVLTTKKHIVDKNRLKPGKIPVPHSLNTSPSLSICVITADPQRAVKDVIADPQFPTSLSSRITKVIGYTKLKDKYKSFESRRQLLAEHDVFLADDRIIMRLVQTLGKIFYKSSKRPIPIRIAEVQKVGGKRVKKEDRKRPPTDEKYSAVASPAVVAREIEKTLSSVPVHLASAATTSIRVGSANFTSEKLVENVDAVVQGMTEKFVTKGWRNIKALHLKGANTMAMPIWLASELWVDEGDVREDEDVKTIEDSKKSTSKKRKSIEGSEPAKTKKSKTAEKKEEDDDAELIASRKAKLQAQKARALSEGDKDAGNKVAAAAGSEGASTAGKKKRKSVSKS</sequence>
<organism evidence="2 3">
    <name type="scientific">Helicocarpus griseus UAMH5409</name>
    <dbReference type="NCBI Taxonomy" id="1447875"/>
    <lineage>
        <taxon>Eukaryota</taxon>
        <taxon>Fungi</taxon>
        <taxon>Dikarya</taxon>
        <taxon>Ascomycota</taxon>
        <taxon>Pezizomycotina</taxon>
        <taxon>Eurotiomycetes</taxon>
        <taxon>Eurotiomycetidae</taxon>
        <taxon>Onygenales</taxon>
        <taxon>Ajellomycetaceae</taxon>
        <taxon>Helicocarpus</taxon>
    </lineage>
</organism>
<evidence type="ECO:0000256" key="1">
    <source>
        <dbReference type="SAM" id="MobiDB-lite"/>
    </source>
</evidence>
<evidence type="ECO:0008006" key="4">
    <source>
        <dbReference type="Google" id="ProtNLM"/>
    </source>
</evidence>
<reference evidence="2 3" key="1">
    <citation type="submission" date="2017-10" db="EMBL/GenBank/DDBJ databases">
        <title>Comparative genomics in systemic dimorphic fungi from Ajellomycetaceae.</title>
        <authorList>
            <person name="Munoz J.F."/>
            <person name="Mcewen J.G."/>
            <person name="Clay O.K."/>
            <person name="Cuomo C.A."/>
        </authorList>
    </citation>
    <scope>NUCLEOTIDE SEQUENCE [LARGE SCALE GENOMIC DNA]</scope>
    <source>
        <strain evidence="2 3">UAMH5409</strain>
    </source>
</reference>
<dbReference type="InterPro" id="IPR028364">
    <property type="entry name" value="Ribosomal_uL1/biogenesis"/>
</dbReference>
<feature type="compositionally biased region" description="Low complexity" evidence="1">
    <location>
        <begin position="392"/>
        <end position="403"/>
    </location>
</feature>
<proteinExistence type="predicted"/>
<name>A0A2B7WCQ1_9EURO</name>
<gene>
    <name evidence="2" type="ORF">AJ79_09279</name>
</gene>
<dbReference type="SUPFAM" id="SSF56808">
    <property type="entry name" value="Ribosomal protein L1"/>
    <property type="match status" value="1"/>
</dbReference>
<feature type="compositionally biased region" description="Basic residues" evidence="1">
    <location>
        <begin position="404"/>
        <end position="414"/>
    </location>
</feature>